<dbReference type="GO" id="GO:0005634">
    <property type="term" value="C:nucleus"/>
    <property type="evidence" value="ECO:0007669"/>
    <property type="project" value="TreeGrafter"/>
</dbReference>
<dbReference type="SUPFAM" id="SSF57701">
    <property type="entry name" value="Zn2/Cys6 DNA-binding domain"/>
    <property type="match status" value="1"/>
</dbReference>
<dbReference type="HOGENOM" id="CLU_357539_0_0_1"/>
<dbReference type="SMART" id="SM00066">
    <property type="entry name" value="GAL4"/>
    <property type="match status" value="1"/>
</dbReference>
<feature type="compositionally biased region" description="Low complexity" evidence="2">
    <location>
        <begin position="154"/>
        <end position="165"/>
    </location>
</feature>
<feature type="region of interest" description="Disordered" evidence="2">
    <location>
        <begin position="60"/>
        <end position="129"/>
    </location>
</feature>
<feature type="compositionally biased region" description="Low complexity" evidence="2">
    <location>
        <begin position="531"/>
        <end position="552"/>
    </location>
</feature>
<dbReference type="Gene3D" id="4.10.240.10">
    <property type="entry name" value="Zn(2)-C6 fungal-type DNA-binding domain"/>
    <property type="match status" value="1"/>
</dbReference>
<dbReference type="GeneID" id="25980086"/>
<dbReference type="PROSITE" id="PS50048">
    <property type="entry name" value="ZN2_CY6_FUNGAL_2"/>
    <property type="match status" value="1"/>
</dbReference>
<dbReference type="GO" id="GO:0000981">
    <property type="term" value="F:DNA-binding transcription factor activity, RNA polymerase II-specific"/>
    <property type="evidence" value="ECO:0007669"/>
    <property type="project" value="InterPro"/>
</dbReference>
<organism evidence="5">
    <name type="scientific">Grosmannia clavigera (strain kw1407 / UAMH 11150)</name>
    <name type="common">Blue stain fungus</name>
    <name type="synonym">Graphiocladiella clavigera</name>
    <dbReference type="NCBI Taxonomy" id="655863"/>
    <lineage>
        <taxon>Eukaryota</taxon>
        <taxon>Fungi</taxon>
        <taxon>Dikarya</taxon>
        <taxon>Ascomycota</taxon>
        <taxon>Pezizomycotina</taxon>
        <taxon>Sordariomycetes</taxon>
        <taxon>Sordariomycetidae</taxon>
        <taxon>Ophiostomatales</taxon>
        <taxon>Ophiostomataceae</taxon>
        <taxon>Leptographium</taxon>
    </lineage>
</organism>
<reference evidence="4 5" key="1">
    <citation type="journal article" date="2011" name="Proc. Natl. Acad. Sci. U.S.A.">
        <title>Genome and transcriptome analyses of the mountain pine beetle-fungal symbiont Grosmannia clavigera, a lodgepole pine pathogen.</title>
        <authorList>
            <person name="DiGuistini S."/>
            <person name="Wang Y."/>
            <person name="Liao N.Y."/>
            <person name="Taylor G."/>
            <person name="Tanguay P."/>
            <person name="Feau N."/>
            <person name="Henrissat B."/>
            <person name="Chan S.K."/>
            <person name="Hesse-Orce U."/>
            <person name="Alamouti S.M."/>
            <person name="Tsui C.K.M."/>
            <person name="Docking R.T."/>
            <person name="Levasseur A."/>
            <person name="Haridas S."/>
            <person name="Robertson G."/>
            <person name="Birol I."/>
            <person name="Holt R.A."/>
            <person name="Marra M.A."/>
            <person name="Hamelin R.C."/>
            <person name="Hirst M."/>
            <person name="Jones S.J.M."/>
            <person name="Bohlmann J."/>
            <person name="Breuil C."/>
        </authorList>
    </citation>
    <scope>NUCLEOTIDE SEQUENCE [LARGE SCALE GENOMIC DNA]</scope>
    <source>
        <strain evidence="5">kw1407 / UAMH 11150</strain>
    </source>
</reference>
<protein>
    <submittedName>
        <fullName evidence="4">C6 zinc finger domain containing protein</fullName>
    </submittedName>
</protein>
<dbReference type="CDD" id="cd00067">
    <property type="entry name" value="GAL4"/>
    <property type="match status" value="1"/>
</dbReference>
<dbReference type="GO" id="GO:0045944">
    <property type="term" value="P:positive regulation of transcription by RNA polymerase II"/>
    <property type="evidence" value="ECO:0007669"/>
    <property type="project" value="TreeGrafter"/>
</dbReference>
<evidence type="ECO:0000256" key="1">
    <source>
        <dbReference type="ARBA" id="ARBA00023242"/>
    </source>
</evidence>
<dbReference type="PROSITE" id="PS00463">
    <property type="entry name" value="ZN2_CY6_FUNGAL_1"/>
    <property type="match status" value="1"/>
</dbReference>
<dbReference type="RefSeq" id="XP_014175792.1">
    <property type="nucleotide sequence ID" value="XM_014320317.1"/>
</dbReference>
<evidence type="ECO:0000256" key="2">
    <source>
        <dbReference type="SAM" id="MobiDB-lite"/>
    </source>
</evidence>
<dbReference type="OrthoDB" id="648861at2759"/>
<dbReference type="eggNOG" id="ENOG502SVJ6">
    <property type="taxonomic scope" value="Eukaryota"/>
</dbReference>
<feature type="region of interest" description="Disordered" evidence="2">
    <location>
        <begin position="143"/>
        <end position="165"/>
    </location>
</feature>
<evidence type="ECO:0000313" key="4">
    <source>
        <dbReference type="EMBL" id="EFX06310.1"/>
    </source>
</evidence>
<dbReference type="Proteomes" id="UP000007796">
    <property type="component" value="Unassembled WGS sequence"/>
</dbReference>
<proteinExistence type="predicted"/>
<dbReference type="InterPro" id="IPR001138">
    <property type="entry name" value="Zn2Cys6_DnaBD"/>
</dbReference>
<feature type="region of interest" description="Disordered" evidence="2">
    <location>
        <begin position="254"/>
        <end position="288"/>
    </location>
</feature>
<name>F0X6L2_GROCL</name>
<sequence>MPVRAARSKTGCQACRRRKVRCDEQKPVCGACTRLQLPCFFQPGTGPAVETPRYRVRFVHSPYSPGQNGSVHAGSSKNDQGRHDVAGSRLRTASAPISSLLSGPSDHPDDSVPLPPPQSQPPSQLDAASTKLQRLDGARQQVLPLTPDPATPHSVSPVQSRSVVSLHRQTQHPHSMHGLTYESHSISAPAPIIAEPLAANADSIVQAGHVPTFFDLNMHFDLLEENWMAIDQPSDPSAPDLVAMTYTDTLAVHATPDSSSNPSSAPVSTPTSASASLARTPTPATPQVPVVIDTDDHVLIQHYLNVMSQYTKIRGSGDENIYTQIFSNMALFYAPLYSAIMAWTGLHLGQRQAESQSLPQPQPESARIRQAERRYDRAVSLLHDDQDVAHHFELSLVTIWFCLQFELLAARGIESFCHHLEFTADLVDAHRRHHRAGGAAVTLSSVGARVLVWLGTYDARATWIGGSGRLLHNLELFSYEHDFLAAAFPLATDGTGDGSSQASRSASIAASDGGGGSGRGGAERAGKRSDPPSTSPTSSSPSSPVSLPDSSPYSSSSLQTCLRLTIQFDAVDSRIAQLHQRSVPAPAAIWLALQSDLITAQQRLESRPAVAPILAAMFGSDTSPNTGATVTSNTHTRTVRPPSKITTHQFNDLLLLSACYTGIICFHRVLPAVVARDMAPQLRGLLGPQAAATRVLRIAAWVNRLRAPSPQNIWPRILFLAGIETTDPVYQDWVVRTLLEAEQWGGNMAKTRTLLQHIIRLQTHEGGRIDFLEAMRQTTGLFII</sequence>
<dbReference type="InParanoid" id="F0X6L2"/>
<dbReference type="Pfam" id="PF00172">
    <property type="entry name" value="Zn_clus"/>
    <property type="match status" value="1"/>
</dbReference>
<feature type="compositionally biased region" description="Polar residues" evidence="2">
    <location>
        <begin position="64"/>
        <end position="78"/>
    </location>
</feature>
<dbReference type="InterPro" id="IPR036864">
    <property type="entry name" value="Zn2-C6_fun-type_DNA-bd_sf"/>
</dbReference>
<dbReference type="GO" id="GO:0008270">
    <property type="term" value="F:zinc ion binding"/>
    <property type="evidence" value="ECO:0007669"/>
    <property type="project" value="InterPro"/>
</dbReference>
<evidence type="ECO:0000259" key="3">
    <source>
        <dbReference type="PROSITE" id="PS50048"/>
    </source>
</evidence>
<dbReference type="EMBL" id="GL629729">
    <property type="protein sequence ID" value="EFX06310.1"/>
    <property type="molecule type" value="Genomic_DNA"/>
</dbReference>
<dbReference type="PANTHER" id="PTHR37534:SF7">
    <property type="entry name" value="TRANSCRIPTIONAL ACTIVATOR PROTEIN UGA3"/>
    <property type="match status" value="1"/>
</dbReference>
<dbReference type="PANTHER" id="PTHR37534">
    <property type="entry name" value="TRANSCRIPTIONAL ACTIVATOR PROTEIN UGA3"/>
    <property type="match status" value="1"/>
</dbReference>
<feature type="domain" description="Zn(2)-C6 fungal-type" evidence="3">
    <location>
        <begin position="11"/>
        <end position="41"/>
    </location>
</feature>
<feature type="compositionally biased region" description="Basic and acidic residues" evidence="2">
    <location>
        <begin position="521"/>
        <end position="530"/>
    </location>
</feature>
<dbReference type="AlphaFoldDB" id="F0X6L2"/>
<dbReference type="GO" id="GO:0000976">
    <property type="term" value="F:transcription cis-regulatory region binding"/>
    <property type="evidence" value="ECO:0007669"/>
    <property type="project" value="TreeGrafter"/>
</dbReference>
<keyword evidence="5" id="KW-1185">Reference proteome</keyword>
<feature type="region of interest" description="Disordered" evidence="2">
    <location>
        <begin position="495"/>
        <end position="552"/>
    </location>
</feature>
<gene>
    <name evidence="4" type="ORF">CMQ_6631</name>
</gene>
<feature type="compositionally biased region" description="Low complexity" evidence="2">
    <location>
        <begin position="498"/>
        <end position="511"/>
    </location>
</feature>
<evidence type="ECO:0000313" key="5">
    <source>
        <dbReference type="Proteomes" id="UP000007796"/>
    </source>
</evidence>
<accession>F0X6L2</accession>
<keyword evidence="1" id="KW-0539">Nucleus</keyword>